<feature type="transmembrane region" description="Helical" evidence="3">
    <location>
        <begin position="21"/>
        <end position="40"/>
    </location>
</feature>
<dbReference type="STRING" id="1754190.A0A1Y2DIH6"/>
<feature type="region of interest" description="Disordered" evidence="2">
    <location>
        <begin position="1476"/>
        <end position="1504"/>
    </location>
</feature>
<dbReference type="InterPro" id="IPR036322">
    <property type="entry name" value="WD40_repeat_dom_sf"/>
</dbReference>
<dbReference type="InterPro" id="IPR022033">
    <property type="entry name" value="Rav1p_C"/>
</dbReference>
<comment type="caution">
    <text evidence="5">The sequence shown here is derived from an EMBL/GenBank/DDBJ whole genome shotgun (WGS) entry which is preliminary data.</text>
</comment>
<keyword evidence="6" id="KW-1185">Reference proteome</keyword>
<protein>
    <submittedName>
        <fullName evidence="5">WD40 repeat-like protein</fullName>
    </submittedName>
</protein>
<proteinExistence type="predicted"/>
<dbReference type="PROSITE" id="PS50082">
    <property type="entry name" value="WD_REPEATS_2"/>
    <property type="match status" value="1"/>
</dbReference>
<dbReference type="Gene3D" id="2.130.10.10">
    <property type="entry name" value="YVTN repeat-like/Quinoprotein amine dehydrogenase"/>
    <property type="match status" value="3"/>
</dbReference>
<dbReference type="PROSITE" id="PS50294">
    <property type="entry name" value="WD_REPEATS_REGION"/>
    <property type="match status" value="1"/>
</dbReference>
<dbReference type="PANTHER" id="PTHR13950:SF9">
    <property type="entry name" value="RABCONNECTIN-3A"/>
    <property type="match status" value="1"/>
</dbReference>
<feature type="region of interest" description="Disordered" evidence="2">
    <location>
        <begin position="179"/>
        <end position="200"/>
    </location>
</feature>
<sequence length="2352" mass="271443">MLDNVRINIKISNVRQYRKYTVFWKINLKLFSIIYLLIIYNRIIMLPIPPRENLSLKCSDTLLYKDHRYIAYGSLNNVFIYDSNFNFIQKLTVDGSHENANTLAFNENGKLAVGYETSIIIYIPNEEGPKNIQWNVQEIIPYTNPRCVDWNTNNNEEMLLAGSKKLSLWKNKAYVPPKTESTKEVSNESETNELETSSLTTASVTLPENIKNNEKIYELIWEEESASEVTLVSFSPDGNIFATLTEYDCLVKIWFSRTVVDSDYSSISSGEKSNKSNTYKFDFLYLSHPRSVISFDWRKTVEKNSKKMNNILLTTCRDNVCRLWAQCNDENNNCKFYMCKMIEPFCLPPSINNTPVNEPQVSYVHWIDSREINRAINSKSIIENNKFQKKWLHKLQDGNSDVDEDNKNQKELKDILKDNQDLLFNVSPDGTVVIWGIQNLNAYPLSIPHLVVLIKIPKAFSTLDYNFFKNPVLIYSDPASQELNALCSSPELMIVAHNNRGIMNCYEMDLYNVFLSTHETHFRMIYSWAAHQNSINSLICHPNLPYIATSDGKSEIMIWYNNGIQTKMNLDWVTSINISESGALFEWFTEGPYIYVYQDNKIDIYIITEKAIQSVLTYEVNDFPLIYMNTFSKKKSSYLYALSSKSNTLYIWKVQLKENNYKIDLIYKSCIELDDYGRILKLVSLSDFSTAFTYTNIPIGLFGTYTEDKCLRYWHIGDEKTLFNSDKVITENLLVKSVEKKLNDPVVLAKNSKLNTLAIVTEVDGTHKLDIFINDIYNLVIKRQYSVILNSKVYDMDWYFTSEGQQFLALAFEKEIHILCRTRKSEDNPNYVKWEVFSKIAYPVENYEEGSEKLIKWLENGTLVYANKAVVYSIDKWVIPQNEEVIQKPRTNILLTANYKTHRLPLYHPQHLINYILWGRYNVAKDGLNILYHYIDLMKKANREIIDIPSPLWSLFEEENENVVSSSKKYNFLFRTSIEEENTEDENTFTNEKARLLTEYLYQIKLPYINKHEQKNLVGIVNILLWATEQKMQLDENGMRYLIAMKLFIYSRRFISPNAQLNFRDITWAFYSESQDLLINFCKASCGDNNKFLWKDARALGLSLWIRNNNTLRHQIELIARNQYMNNGENNPYNCFIFYMAMRKLKVIIGLWKNAVWHPERAKMLAFFDHDFSEPRWQKAALKNAFALLSKRRFEHAVGFFLLGDRLFDAVNVCIKQLKDIQLAITICRLYEGDESPVLKDLYINYLLPKAIDNNDRWLANHVFSFLNDSENTLQSIFISLEKFRSKVTSNAYADLDGFEYYQETKPEDPVLLILYQNLKDNYKSLRRPIPVKPSQEKKLIFRAINNYEIMGCPMLSLDLINKYSDTLLKTEEEDEKQYRPREISKSFSFLSGPTSISRNNVNMNSLNSGLLDWGSFGIGGSNNSGSNTIANSNSNSTSTTKANSSQNNYDWLYSRTETTTKLDWSEYERERKNTIASIDEGNDKGDNNNEIGNVSKSKSNSNSSLNNKNVYIDHSITLLKWYLGLRAIWDGCSSIANVLENEYVLVERQIFRQFIKKMHNGLKKLSKLINMPVEIINCVLIWGCNQDHSTLAFIDIFPINGKAVDFGDIVDGIFYEKSNTLSRLLFRLSDGNDDFPGSEMNYHYISKVAKRFLITLDHWIKQLHKSNIKEFSSRMINFAHATYLSLLLTTIHLKDWKRLLLLVYNLKGFLTGLQTSDHRALHTIFKDIINGVEVQINPPNGEEELDDDPLLEDEIEGEGEGEGKGESEAKEKEKGEGKGDEGKGDEGKEVKEVNKEDIKRNKENTIKERREKTENLLELITYYYLISSCEKYLLDIENISSDELSNYFYEYLLKPLSHMTYTYETEVKSKLEDCYTFKDNLKSYMTDKYEKKYWDLLRSVTETDLIIEKLSPSSTVEEREVNVVDTNKTHELIFKLTEPILSFSINPIDNKYIAVATAKAIYELDIENALIYYEQKANGNNGIIGGGTIKSFDVLSNITMDGGKRTSQLYDENASQLHTSESQYSLTSVPSSPKSSISLGRNLSYDSIQRAFRRSISGSRRSTTLRNDLDDIVIFKRQALHVTCLSAHPTNNYYIAAINDTQYSKSSIVLFQFGHQEQIMIYPTNDTSKILKCSFDSYGQKFGACTSNGDLYIWNFDNAQSSSEPCQIITNNHSPINDFKFLSSSSLVALALSSSNKDNVCLFDTLLPQSTSRVKTFSLTEENALALAYSGQYKLLIVGSKRGDIYIYDIKEMNCVNTFKAHALPIKSLAVDEIHDYLISSSIEGEIKIWSLKEDFTQVSAWPKVHVKKSTKGHSEKSGKMGTMGVNELLAKDDYVYSCGSDGTLKRTHWK</sequence>
<gene>
    <name evidence="5" type="ORF">LY90DRAFT_506085</name>
</gene>
<dbReference type="Pfam" id="PF12234">
    <property type="entry name" value="Rav1p_C"/>
    <property type="match status" value="1"/>
</dbReference>
<keyword evidence="3" id="KW-1133">Transmembrane helix</keyword>
<evidence type="ECO:0000313" key="5">
    <source>
        <dbReference type="EMBL" id="ORY58934.1"/>
    </source>
</evidence>
<feature type="compositionally biased region" description="Basic and acidic residues" evidence="2">
    <location>
        <begin position="1762"/>
        <end position="1797"/>
    </location>
</feature>
<feature type="repeat" description="WD" evidence="1">
    <location>
        <begin position="2260"/>
        <end position="2301"/>
    </location>
</feature>
<evidence type="ECO:0000256" key="1">
    <source>
        <dbReference type="PROSITE-ProRule" id="PRU00221"/>
    </source>
</evidence>
<dbReference type="InterPro" id="IPR001680">
    <property type="entry name" value="WD40_rpt"/>
</dbReference>
<keyword evidence="3" id="KW-0472">Membrane</keyword>
<dbReference type="SUPFAM" id="SSF50998">
    <property type="entry name" value="Quinoprotein alcohol dehydrogenase-like"/>
    <property type="match status" value="1"/>
</dbReference>
<keyword evidence="3" id="KW-0812">Transmembrane</keyword>
<dbReference type="Pfam" id="PF00400">
    <property type="entry name" value="WD40"/>
    <property type="match status" value="2"/>
</dbReference>
<organism evidence="5 6">
    <name type="scientific">Neocallimastix californiae</name>
    <dbReference type="NCBI Taxonomy" id="1754190"/>
    <lineage>
        <taxon>Eukaryota</taxon>
        <taxon>Fungi</taxon>
        <taxon>Fungi incertae sedis</taxon>
        <taxon>Chytridiomycota</taxon>
        <taxon>Chytridiomycota incertae sedis</taxon>
        <taxon>Neocallimastigomycetes</taxon>
        <taxon>Neocallimastigales</taxon>
        <taxon>Neocallimastigaceae</taxon>
        <taxon>Neocallimastix</taxon>
    </lineage>
</organism>
<dbReference type="SMART" id="SM00320">
    <property type="entry name" value="WD40"/>
    <property type="match status" value="9"/>
</dbReference>
<dbReference type="InterPro" id="IPR015943">
    <property type="entry name" value="WD40/YVTN_repeat-like_dom_sf"/>
</dbReference>
<dbReference type="PANTHER" id="PTHR13950">
    <property type="entry name" value="RABCONNECTIN-RELATED"/>
    <property type="match status" value="1"/>
</dbReference>
<dbReference type="Proteomes" id="UP000193920">
    <property type="component" value="Unassembled WGS sequence"/>
</dbReference>
<dbReference type="GO" id="GO:0043291">
    <property type="term" value="C:RAVE complex"/>
    <property type="evidence" value="ECO:0007669"/>
    <property type="project" value="TreeGrafter"/>
</dbReference>
<dbReference type="SUPFAM" id="SSF50978">
    <property type="entry name" value="WD40 repeat-like"/>
    <property type="match status" value="2"/>
</dbReference>
<feature type="domain" description="RAVE complex protein Rav1 C-terminal" evidence="4">
    <location>
        <begin position="731"/>
        <end position="1360"/>
    </location>
</feature>
<name>A0A1Y2DIH6_9FUNG</name>
<feature type="compositionally biased region" description="Low complexity" evidence="2">
    <location>
        <begin position="1489"/>
        <end position="1504"/>
    </location>
</feature>
<accession>A0A1Y2DIH6</accession>
<evidence type="ECO:0000313" key="6">
    <source>
        <dbReference type="Proteomes" id="UP000193920"/>
    </source>
</evidence>
<evidence type="ECO:0000256" key="3">
    <source>
        <dbReference type="SAM" id="Phobius"/>
    </source>
</evidence>
<dbReference type="InterPro" id="IPR052208">
    <property type="entry name" value="DmX-like/RAVE_component"/>
</dbReference>
<dbReference type="EMBL" id="MCOG01000065">
    <property type="protein sequence ID" value="ORY58934.1"/>
    <property type="molecule type" value="Genomic_DNA"/>
</dbReference>
<dbReference type="InterPro" id="IPR011047">
    <property type="entry name" value="Quinoprotein_ADH-like_sf"/>
</dbReference>
<reference evidence="5 6" key="1">
    <citation type="submission" date="2016-08" db="EMBL/GenBank/DDBJ databases">
        <title>A Parts List for Fungal Cellulosomes Revealed by Comparative Genomics.</title>
        <authorList>
            <consortium name="DOE Joint Genome Institute"/>
            <person name="Haitjema C.H."/>
            <person name="Gilmore S.P."/>
            <person name="Henske J.K."/>
            <person name="Solomon K.V."/>
            <person name="De Groot R."/>
            <person name="Kuo A."/>
            <person name="Mondo S.J."/>
            <person name="Salamov A.A."/>
            <person name="Labutti K."/>
            <person name="Zhao Z."/>
            <person name="Chiniquy J."/>
            <person name="Barry K."/>
            <person name="Brewer H.M."/>
            <person name="Purvine S.O."/>
            <person name="Wright A.T."/>
            <person name="Boxma B."/>
            <person name="Van Alen T."/>
            <person name="Hackstein J.H."/>
            <person name="Baker S.E."/>
            <person name="Grigoriev I.V."/>
            <person name="O'Malley M.A."/>
        </authorList>
    </citation>
    <scope>NUCLEOTIDE SEQUENCE [LARGE SCALE GENOMIC DNA]</scope>
    <source>
        <strain evidence="5 6">G1</strain>
    </source>
</reference>
<feature type="region of interest" description="Disordered" evidence="2">
    <location>
        <begin position="1755"/>
        <end position="1797"/>
    </location>
</feature>
<dbReference type="GO" id="GO:0007035">
    <property type="term" value="P:vacuolar acidification"/>
    <property type="evidence" value="ECO:0007669"/>
    <property type="project" value="TreeGrafter"/>
</dbReference>
<evidence type="ECO:0000259" key="4">
    <source>
        <dbReference type="Pfam" id="PF12234"/>
    </source>
</evidence>
<evidence type="ECO:0000256" key="2">
    <source>
        <dbReference type="SAM" id="MobiDB-lite"/>
    </source>
</evidence>
<keyword evidence="1" id="KW-0853">WD repeat</keyword>
<dbReference type="OrthoDB" id="342131at2759"/>